<proteinExistence type="predicted"/>
<dbReference type="Pfam" id="PF13302">
    <property type="entry name" value="Acetyltransf_3"/>
    <property type="match status" value="1"/>
</dbReference>
<dbReference type="SUPFAM" id="SSF55729">
    <property type="entry name" value="Acyl-CoA N-acyltransferases (Nat)"/>
    <property type="match status" value="1"/>
</dbReference>
<dbReference type="PANTHER" id="PTHR43792">
    <property type="entry name" value="GNAT FAMILY, PUTATIVE (AFU_ORTHOLOGUE AFUA_3G00765)-RELATED-RELATED"/>
    <property type="match status" value="1"/>
</dbReference>
<dbReference type="InterPro" id="IPR051531">
    <property type="entry name" value="N-acetyltransferase"/>
</dbReference>
<dbReference type="Proteomes" id="UP000682928">
    <property type="component" value="Chromosome"/>
</dbReference>
<dbReference type="GO" id="GO:0016747">
    <property type="term" value="F:acyltransferase activity, transferring groups other than amino-acyl groups"/>
    <property type="evidence" value="ECO:0007669"/>
    <property type="project" value="InterPro"/>
</dbReference>
<dbReference type="RefSeq" id="WP_088221096.1">
    <property type="nucleotide sequence ID" value="NZ_AP024590.1"/>
</dbReference>
<dbReference type="PANTHER" id="PTHR43792:SF1">
    <property type="entry name" value="N-ACETYLTRANSFERASE DOMAIN-CONTAINING PROTEIN"/>
    <property type="match status" value="1"/>
</dbReference>
<dbReference type="InterPro" id="IPR000182">
    <property type="entry name" value="GNAT_dom"/>
</dbReference>
<name>A0AA86M5P5_9ENTR</name>
<dbReference type="InterPro" id="IPR016181">
    <property type="entry name" value="Acyl_CoA_acyltransferase"/>
</dbReference>
<dbReference type="AlphaFoldDB" id="A0AA86M5P5"/>
<dbReference type="EMBL" id="AP024590">
    <property type="protein sequence ID" value="BCU53593.1"/>
    <property type="molecule type" value="Genomic_DNA"/>
</dbReference>
<sequence length="175" mass="20193">MIELTTERLWCRQIQSTDWPFFLALYENDDILRFVSDPRPQEEIHDAFDSRLPPWTPGSAHWLCLMVFERATGQPLGVTGYVHREADCAEVGFLFVPQAQGKGFAGESLRAVCDYAFQQGGIRRLIATVTAGNRPSKRLLEKTGFVLEGELREAFWLNGQWQNDWLFGLLRHEYR</sequence>
<dbReference type="PROSITE" id="PS51186">
    <property type="entry name" value="GNAT"/>
    <property type="match status" value="1"/>
</dbReference>
<evidence type="ECO:0000259" key="1">
    <source>
        <dbReference type="PROSITE" id="PS51186"/>
    </source>
</evidence>
<protein>
    <submittedName>
        <fullName evidence="2">N-acetyltransferase GCN5</fullName>
    </submittedName>
</protein>
<evidence type="ECO:0000313" key="2">
    <source>
        <dbReference type="EMBL" id="BCU53593.1"/>
    </source>
</evidence>
<gene>
    <name evidence="2" type="ORF">ENKO_01870</name>
</gene>
<dbReference type="Gene3D" id="3.40.630.30">
    <property type="match status" value="1"/>
</dbReference>
<evidence type="ECO:0000313" key="3">
    <source>
        <dbReference type="Proteomes" id="UP000682928"/>
    </source>
</evidence>
<reference evidence="2" key="1">
    <citation type="submission" date="2021-04" db="EMBL/GenBank/DDBJ databases">
        <title>Difference and commonality of drug resistance evolution in various bacteria. and drug sensitivity profiles.</title>
        <authorList>
            <person name="Maeda T."/>
            <person name="Shibai A."/>
            <person name="Kawada K."/>
            <person name="Kotani H."/>
            <person name="Tarusawa Y."/>
            <person name="Tanabe K."/>
            <person name="Furusawa C."/>
        </authorList>
    </citation>
    <scope>NUCLEOTIDE SEQUENCE</scope>
    <source>
        <strain evidence="2">JCM 8580</strain>
    </source>
</reference>
<organism evidence="2 3">
    <name type="scientific">Enterobacter kobei</name>
    <dbReference type="NCBI Taxonomy" id="208224"/>
    <lineage>
        <taxon>Bacteria</taxon>
        <taxon>Pseudomonadati</taxon>
        <taxon>Pseudomonadota</taxon>
        <taxon>Gammaproteobacteria</taxon>
        <taxon>Enterobacterales</taxon>
        <taxon>Enterobacteriaceae</taxon>
        <taxon>Enterobacter</taxon>
        <taxon>Enterobacter cloacae complex</taxon>
    </lineage>
</organism>
<accession>A0AA86M5P5</accession>
<feature type="domain" description="N-acetyltransferase" evidence="1">
    <location>
        <begin position="9"/>
        <end position="172"/>
    </location>
</feature>